<evidence type="ECO:0000313" key="2">
    <source>
        <dbReference type="Proteomes" id="UP000828941"/>
    </source>
</evidence>
<comment type="caution">
    <text evidence="1">The sequence shown here is derived from an EMBL/GenBank/DDBJ whole genome shotgun (WGS) entry which is preliminary data.</text>
</comment>
<protein>
    <submittedName>
        <fullName evidence="1">Uncharacterized protein</fullName>
    </submittedName>
</protein>
<sequence>MALNLELASQTLNPETHSLTIFALSEASFNQMRQLPLSLPQYHLLPHAFSLQSLSSLPFGAKIATMLPGSGALRCKRNCIRNAIGSPLHAVVSSMSLL</sequence>
<organism evidence="1 2">
    <name type="scientific">Bauhinia variegata</name>
    <name type="common">Purple orchid tree</name>
    <name type="synonym">Phanera variegata</name>
    <dbReference type="NCBI Taxonomy" id="167791"/>
    <lineage>
        <taxon>Eukaryota</taxon>
        <taxon>Viridiplantae</taxon>
        <taxon>Streptophyta</taxon>
        <taxon>Embryophyta</taxon>
        <taxon>Tracheophyta</taxon>
        <taxon>Spermatophyta</taxon>
        <taxon>Magnoliopsida</taxon>
        <taxon>eudicotyledons</taxon>
        <taxon>Gunneridae</taxon>
        <taxon>Pentapetalae</taxon>
        <taxon>rosids</taxon>
        <taxon>fabids</taxon>
        <taxon>Fabales</taxon>
        <taxon>Fabaceae</taxon>
        <taxon>Cercidoideae</taxon>
        <taxon>Cercideae</taxon>
        <taxon>Bauhiniinae</taxon>
        <taxon>Bauhinia</taxon>
    </lineage>
</organism>
<evidence type="ECO:0000313" key="1">
    <source>
        <dbReference type="EMBL" id="KAI4345652.1"/>
    </source>
</evidence>
<dbReference type="EMBL" id="CM039430">
    <property type="protein sequence ID" value="KAI4345652.1"/>
    <property type="molecule type" value="Genomic_DNA"/>
</dbReference>
<proteinExistence type="predicted"/>
<keyword evidence="2" id="KW-1185">Reference proteome</keyword>
<accession>A0ACB9PAZ0</accession>
<name>A0ACB9PAZ0_BAUVA</name>
<reference evidence="1 2" key="1">
    <citation type="journal article" date="2022" name="DNA Res.">
        <title>Chromosomal-level genome assembly of the orchid tree Bauhinia variegata (Leguminosae; Cercidoideae) supports the allotetraploid origin hypothesis of Bauhinia.</title>
        <authorList>
            <person name="Zhong Y."/>
            <person name="Chen Y."/>
            <person name="Zheng D."/>
            <person name="Pang J."/>
            <person name="Liu Y."/>
            <person name="Luo S."/>
            <person name="Meng S."/>
            <person name="Qian L."/>
            <person name="Wei D."/>
            <person name="Dai S."/>
            <person name="Zhou R."/>
        </authorList>
    </citation>
    <scope>NUCLEOTIDE SEQUENCE [LARGE SCALE GENOMIC DNA]</scope>
    <source>
        <strain evidence="1">BV-YZ2020</strain>
    </source>
</reference>
<gene>
    <name evidence="1" type="ORF">L6164_012752</name>
</gene>
<dbReference type="Proteomes" id="UP000828941">
    <property type="component" value="Chromosome 5"/>
</dbReference>